<accession>A0A6J6SX92</accession>
<dbReference type="Gene3D" id="3.40.50.80">
    <property type="entry name" value="Nucleotide-binding domain of ferredoxin-NADP reductase (FNR) module"/>
    <property type="match status" value="1"/>
</dbReference>
<dbReference type="GO" id="GO:0016491">
    <property type="term" value="F:oxidoreductase activity"/>
    <property type="evidence" value="ECO:0007669"/>
    <property type="project" value="InterPro"/>
</dbReference>
<dbReference type="InterPro" id="IPR039374">
    <property type="entry name" value="SIP_fam"/>
</dbReference>
<gene>
    <name evidence="2" type="ORF">UFOPK2761_01146</name>
</gene>
<dbReference type="InterPro" id="IPR013113">
    <property type="entry name" value="SIP_FAD-bd"/>
</dbReference>
<dbReference type="AlphaFoldDB" id="A0A6J6SX92"/>
<evidence type="ECO:0000313" key="2">
    <source>
        <dbReference type="EMBL" id="CAB4739355.1"/>
    </source>
</evidence>
<dbReference type="SUPFAM" id="SSF63380">
    <property type="entry name" value="Riboflavin synthase domain-like"/>
    <property type="match status" value="1"/>
</dbReference>
<protein>
    <submittedName>
        <fullName evidence="2">Unannotated protein</fullName>
    </submittedName>
</protein>
<dbReference type="InterPro" id="IPR017938">
    <property type="entry name" value="Riboflavin_synthase-like_b-brl"/>
</dbReference>
<dbReference type="PANTHER" id="PTHR30157">
    <property type="entry name" value="FERRIC REDUCTASE, NADPH-DEPENDENT"/>
    <property type="match status" value="1"/>
</dbReference>
<dbReference type="InterPro" id="IPR039261">
    <property type="entry name" value="FNR_nucleotide-bd"/>
</dbReference>
<dbReference type="Pfam" id="PF08021">
    <property type="entry name" value="FAD_binding_9"/>
    <property type="match status" value="1"/>
</dbReference>
<dbReference type="InterPro" id="IPR007037">
    <property type="entry name" value="SIP_rossman_dom"/>
</dbReference>
<sequence length="324" mass="34156">MTLAPAVRPLLICATEVVHAERLSPSFVRVHLAAPELADLGVGPRSFDQRVKLVFPDHVDGPLPVVPDGEDWYAAWLALPQPERGHMRTYTVRDVVGSGADTRLVVDLVVHGVEGPAGGGHGEAGPGSRWAAAARPGSRVVLVGPRRGMPYGGIEFDPPAGAELLLAGDETAVPAVLATLAQLEPTARGAAFLEVPLAGDVPSAVHPEGVRVTWLPREGAAHGAPLHAAVLEHLGAGSAPVVPDVPEGEVDPELWETPTHSSSGEELEPVVHTVGDDLADVYAWIAGESRLVTGLRRALVRDLGLDRRRVAFMGYWREGRPMGA</sequence>
<dbReference type="EMBL" id="CAEZYQ010000007">
    <property type="protein sequence ID" value="CAB4739355.1"/>
    <property type="molecule type" value="Genomic_DNA"/>
</dbReference>
<dbReference type="InterPro" id="IPR017927">
    <property type="entry name" value="FAD-bd_FR_type"/>
</dbReference>
<dbReference type="Pfam" id="PF04954">
    <property type="entry name" value="SIP"/>
    <property type="match status" value="1"/>
</dbReference>
<organism evidence="2">
    <name type="scientific">freshwater metagenome</name>
    <dbReference type="NCBI Taxonomy" id="449393"/>
    <lineage>
        <taxon>unclassified sequences</taxon>
        <taxon>metagenomes</taxon>
        <taxon>ecological metagenomes</taxon>
    </lineage>
</organism>
<reference evidence="2" key="1">
    <citation type="submission" date="2020-05" db="EMBL/GenBank/DDBJ databases">
        <authorList>
            <person name="Chiriac C."/>
            <person name="Salcher M."/>
            <person name="Ghai R."/>
            <person name="Kavagutti S V."/>
        </authorList>
    </citation>
    <scope>NUCLEOTIDE SEQUENCE</scope>
</reference>
<dbReference type="PROSITE" id="PS51384">
    <property type="entry name" value="FAD_FR"/>
    <property type="match status" value="1"/>
</dbReference>
<name>A0A6J6SX92_9ZZZZ</name>
<evidence type="ECO:0000259" key="1">
    <source>
        <dbReference type="PROSITE" id="PS51384"/>
    </source>
</evidence>
<dbReference type="PANTHER" id="PTHR30157:SF0">
    <property type="entry name" value="NADPH-DEPENDENT FERRIC-CHELATE REDUCTASE"/>
    <property type="match status" value="1"/>
</dbReference>
<dbReference type="Gene3D" id="2.40.30.10">
    <property type="entry name" value="Translation factors"/>
    <property type="match status" value="1"/>
</dbReference>
<proteinExistence type="predicted"/>
<feature type="domain" description="FAD-binding FR-type" evidence="1">
    <location>
        <begin position="10"/>
        <end position="157"/>
    </location>
</feature>
<dbReference type="CDD" id="cd06193">
    <property type="entry name" value="siderophore_interacting"/>
    <property type="match status" value="1"/>
</dbReference>